<reference evidence="3" key="1">
    <citation type="submission" date="2019-10" db="EMBL/GenBank/DDBJ databases">
        <title>The sequence and de novo assembly of the wild yak genome.</title>
        <authorList>
            <person name="Liu Y."/>
        </authorList>
    </citation>
    <scope>NUCLEOTIDE SEQUENCE [LARGE SCALE GENOMIC DNA]</scope>
    <source>
        <strain evidence="3">WY2019</strain>
    </source>
</reference>
<feature type="domain" description="GPR180-like N-terminal" evidence="2">
    <location>
        <begin position="38"/>
        <end position="72"/>
    </location>
</feature>
<name>A0A6B0S3I9_9CETA</name>
<comment type="caution">
    <text evidence="3">The sequence shown here is derived from an EMBL/GenBank/DDBJ whole genome shotgun (WGS) entry which is preliminary data.</text>
</comment>
<sequence length="142" mass="15800">MSRNQELQGREEKLRGGLWSQGEFSRGSEESLSGPLFQDWVFLTRFCFLSDYGRLDFRFRYPEVSLPQSLTMLRLDTPLASQGKGYPSSPTPHISGSAGQVLSEHPPLFRRPIPVASRVQGRGQGEVCEEGGGGTRLKLAKE</sequence>
<keyword evidence="4" id="KW-1185">Reference proteome</keyword>
<organism evidence="3 4">
    <name type="scientific">Bos mutus</name>
    <name type="common">wild yak</name>
    <dbReference type="NCBI Taxonomy" id="72004"/>
    <lineage>
        <taxon>Eukaryota</taxon>
        <taxon>Metazoa</taxon>
        <taxon>Chordata</taxon>
        <taxon>Craniata</taxon>
        <taxon>Vertebrata</taxon>
        <taxon>Euteleostomi</taxon>
        <taxon>Mammalia</taxon>
        <taxon>Eutheria</taxon>
        <taxon>Laurasiatheria</taxon>
        <taxon>Artiodactyla</taxon>
        <taxon>Ruminantia</taxon>
        <taxon>Pecora</taxon>
        <taxon>Bovidae</taxon>
        <taxon>Bovinae</taxon>
        <taxon>Bos</taxon>
    </lineage>
</organism>
<dbReference type="AlphaFoldDB" id="A0A6B0S3I9"/>
<evidence type="ECO:0000313" key="4">
    <source>
        <dbReference type="Proteomes" id="UP000322234"/>
    </source>
</evidence>
<feature type="compositionally biased region" description="Polar residues" evidence="1">
    <location>
        <begin position="91"/>
        <end position="100"/>
    </location>
</feature>
<gene>
    <name evidence="3" type="ORF">E5288_WYG016611</name>
</gene>
<accession>A0A6B0S3I9</accession>
<dbReference type="Proteomes" id="UP000322234">
    <property type="component" value="Unassembled WGS sequence"/>
</dbReference>
<protein>
    <recommendedName>
        <fullName evidence="2">GPR180-like N-terminal domain-containing protein</fullName>
    </recommendedName>
</protein>
<evidence type="ECO:0000259" key="2">
    <source>
        <dbReference type="Pfam" id="PF21892"/>
    </source>
</evidence>
<evidence type="ECO:0000313" key="3">
    <source>
        <dbReference type="EMBL" id="MXQ97058.1"/>
    </source>
</evidence>
<dbReference type="InterPro" id="IPR053880">
    <property type="entry name" value="GPR180-like_N"/>
</dbReference>
<dbReference type="EMBL" id="VBQZ03000181">
    <property type="protein sequence ID" value="MXQ97058.1"/>
    <property type="molecule type" value="Genomic_DNA"/>
</dbReference>
<feature type="region of interest" description="Disordered" evidence="1">
    <location>
        <begin position="81"/>
        <end position="104"/>
    </location>
</feature>
<dbReference type="Pfam" id="PF21892">
    <property type="entry name" value="TMEM145_N"/>
    <property type="match status" value="1"/>
</dbReference>
<evidence type="ECO:0000256" key="1">
    <source>
        <dbReference type="SAM" id="MobiDB-lite"/>
    </source>
</evidence>
<feature type="region of interest" description="Disordered" evidence="1">
    <location>
        <begin position="120"/>
        <end position="142"/>
    </location>
</feature>
<proteinExistence type="predicted"/>